<evidence type="ECO:0000256" key="1">
    <source>
        <dbReference type="ARBA" id="ARBA00004477"/>
    </source>
</evidence>
<keyword evidence="5" id="KW-0256">Endoplasmic reticulum</keyword>
<evidence type="ECO:0000313" key="10">
    <source>
        <dbReference type="Proteomes" id="UP000515158"/>
    </source>
</evidence>
<dbReference type="OrthoDB" id="9979195at2759"/>
<evidence type="ECO:0000256" key="4">
    <source>
        <dbReference type="ARBA" id="ARBA00022692"/>
    </source>
</evidence>
<dbReference type="InterPro" id="IPR007594">
    <property type="entry name" value="RFT1"/>
</dbReference>
<feature type="transmembrane region" description="Helical" evidence="9">
    <location>
        <begin position="391"/>
        <end position="415"/>
    </location>
</feature>
<dbReference type="GO" id="GO:0006488">
    <property type="term" value="P:dolichol-linked oligosaccharide biosynthetic process"/>
    <property type="evidence" value="ECO:0007669"/>
    <property type="project" value="InterPro"/>
</dbReference>
<sequence>MPPNILSSSLQNASFNIIFQIGCRILTFLLNAFVLRHVSQAAVGVMNVRLLLLESTLIFLSREAFRRACLSKTSEHNWPKVVNLVWFTVPLCQVFCLIFGYIWLNVLSVPSTSITEHYTIGVWSIAISCIIEMCCEPVYIMAEAFLFVRLKVVMQTMLVLVRTVAFTSIVLHQQDAAVLAFSVAQVLSIAAYTVGYYVYFYFYMKNRLLERSELNNQTSKGRSSQRKDSIIGTVYDFPFNSLMEFLPSKCDDEPSIDYKMTKLTWSFFKQGMLKQILTEGERYVMTLFSVLSFEEQGVYDVVNNLGSMAARFLFRPIEDSAYFYFSQMIRRDLPIPKQDQKHVAECVLVLQRLLRCLLALGLVILVFGQAYSRLLLLLYGGSGLISGTGPLLLKTHCLSVFLLALNGITECYALATMDTKQLDRYNYVMVWLSIGFLCISWAFTKLLGGVGFILANCCNMAARINHSVQYISDQYKNTAFNPLHGVMPHRMYCTTLIISGIVTQLSEVFVSPYSLFGHFIIGAVCFLLTTIAWAFGERELVQLGLEKWKQRTTKSD</sequence>
<reference evidence="11" key="1">
    <citation type="submission" date="2025-08" db="UniProtKB">
        <authorList>
            <consortium name="RefSeq"/>
        </authorList>
    </citation>
    <scope>IDENTIFICATION</scope>
    <source>
        <tissue evidence="11">Total insect</tissue>
    </source>
</reference>
<evidence type="ECO:0000256" key="9">
    <source>
        <dbReference type="RuleBase" id="RU365067"/>
    </source>
</evidence>
<dbReference type="Proteomes" id="UP000515158">
    <property type="component" value="Unplaced"/>
</dbReference>
<comment type="pathway">
    <text evidence="2">Protein modification; protein glycosylation.</text>
</comment>
<keyword evidence="6 9" id="KW-1133">Transmembrane helix</keyword>
<keyword evidence="10" id="KW-1185">Reference proteome</keyword>
<evidence type="ECO:0000256" key="8">
    <source>
        <dbReference type="ARBA" id="ARBA00045912"/>
    </source>
</evidence>
<comment type="function">
    <text evidence="8 9">Intramembrane glycolipid transporter that operates in the biosynthetic pathway of dolichol-linked oligosaccharides, the glycan precursors employed in protein asparagine (N)-glycosylation. The sequential addition of sugars to dolichol pyrophosphate produces dolichol-linked oligosaccharides containing fourteen sugars, including two GlcNAcs, nine mannoses and three glucoses. Once assembled, the oligosaccharide is transferred from the lipid to nascent proteins by oligosaccharyltransferases. The assembly of dolichol-linked oligosaccharides begins on the cytosolic side of the endoplasmic reticulum membrane and finishes in its lumen. RFT1 could mediate the translocation of the cytosolically oriented intermediate DolPP-GlcNAc2Man5, produced by ALG11, into the ER lumen where dolichol-linked oligosaccharides assembly continues. However, the intramembrane lipid transporter activity could not be confirmed in vitro.</text>
</comment>
<feature type="transmembrane region" description="Helical" evidence="9">
    <location>
        <begin position="120"/>
        <end position="140"/>
    </location>
</feature>
<dbReference type="RefSeq" id="XP_034254900.1">
    <property type="nucleotide sequence ID" value="XM_034399009.1"/>
</dbReference>
<comment type="similarity">
    <text evidence="3 9">Belongs to the RFT1 family.</text>
</comment>
<feature type="transmembrane region" description="Helical" evidence="9">
    <location>
        <begin position="81"/>
        <end position="104"/>
    </location>
</feature>
<dbReference type="FunCoup" id="A0A6P9ABP6">
    <property type="interactions" value="1363"/>
</dbReference>
<organism evidence="11">
    <name type="scientific">Thrips palmi</name>
    <name type="common">Melon thrips</name>
    <dbReference type="NCBI Taxonomy" id="161013"/>
    <lineage>
        <taxon>Eukaryota</taxon>
        <taxon>Metazoa</taxon>
        <taxon>Ecdysozoa</taxon>
        <taxon>Arthropoda</taxon>
        <taxon>Hexapoda</taxon>
        <taxon>Insecta</taxon>
        <taxon>Pterygota</taxon>
        <taxon>Neoptera</taxon>
        <taxon>Paraneoptera</taxon>
        <taxon>Thysanoptera</taxon>
        <taxon>Terebrantia</taxon>
        <taxon>Thripoidea</taxon>
        <taxon>Thripidae</taxon>
        <taxon>Thrips</taxon>
    </lineage>
</organism>
<dbReference type="KEGG" id="tpal:117653374"/>
<dbReference type="Pfam" id="PF04506">
    <property type="entry name" value="Rft-1"/>
    <property type="match status" value="1"/>
</dbReference>
<evidence type="ECO:0000256" key="6">
    <source>
        <dbReference type="ARBA" id="ARBA00022989"/>
    </source>
</evidence>
<evidence type="ECO:0000256" key="3">
    <source>
        <dbReference type="ARBA" id="ARBA00010288"/>
    </source>
</evidence>
<gene>
    <name evidence="11" type="primary">LOC117653374</name>
</gene>
<evidence type="ECO:0000313" key="11">
    <source>
        <dbReference type="RefSeq" id="XP_034254900.1"/>
    </source>
</evidence>
<evidence type="ECO:0000256" key="7">
    <source>
        <dbReference type="ARBA" id="ARBA00023136"/>
    </source>
</evidence>
<evidence type="ECO:0000256" key="5">
    <source>
        <dbReference type="ARBA" id="ARBA00022824"/>
    </source>
</evidence>
<dbReference type="GO" id="GO:0034203">
    <property type="term" value="P:glycolipid translocation"/>
    <property type="evidence" value="ECO:0007669"/>
    <property type="project" value="TreeGrafter"/>
</dbReference>
<feature type="transmembrane region" description="Helical" evidence="9">
    <location>
        <begin position="41"/>
        <end position="60"/>
    </location>
</feature>
<keyword evidence="4 9" id="KW-0812">Transmembrane</keyword>
<dbReference type="InParanoid" id="A0A6P9ABP6"/>
<evidence type="ECO:0000256" key="2">
    <source>
        <dbReference type="ARBA" id="ARBA00004922"/>
    </source>
</evidence>
<feature type="transmembrane region" description="Helical" evidence="9">
    <location>
        <begin position="427"/>
        <end position="444"/>
    </location>
</feature>
<protein>
    <recommendedName>
        <fullName evidence="9">Protein RFT1 homolog</fullName>
    </recommendedName>
</protein>
<dbReference type="AlphaFoldDB" id="A0A6P9ABP6"/>
<feature type="transmembrane region" description="Helical" evidence="9">
    <location>
        <begin position="152"/>
        <end position="171"/>
    </location>
</feature>
<dbReference type="PANTHER" id="PTHR13117">
    <property type="entry name" value="ENDOPLASMIC RETICULUM MULTISPAN TRANSMEMBRANE PROTEIN-RELATED"/>
    <property type="match status" value="1"/>
</dbReference>
<feature type="transmembrane region" description="Helical" evidence="9">
    <location>
        <begin position="515"/>
        <end position="535"/>
    </location>
</feature>
<keyword evidence="7 9" id="KW-0472">Membrane</keyword>
<feature type="transmembrane region" description="Helical" evidence="9">
    <location>
        <begin position="357"/>
        <end position="379"/>
    </location>
</feature>
<dbReference type="GO" id="GO:0005789">
    <property type="term" value="C:endoplasmic reticulum membrane"/>
    <property type="evidence" value="ECO:0007669"/>
    <property type="project" value="UniProtKB-SubCell"/>
</dbReference>
<comment type="subcellular location">
    <subcellularLocation>
        <location evidence="1 9">Endoplasmic reticulum membrane</location>
        <topology evidence="1 9">Multi-pass membrane protein</topology>
    </subcellularLocation>
</comment>
<proteinExistence type="inferred from homology"/>
<name>A0A6P9ABP6_THRPL</name>
<feature type="transmembrane region" description="Helical" evidence="9">
    <location>
        <begin position="177"/>
        <end position="202"/>
    </location>
</feature>
<dbReference type="PANTHER" id="PTHR13117:SF5">
    <property type="entry name" value="PROTEIN RFT1 HOMOLOG"/>
    <property type="match status" value="1"/>
</dbReference>
<accession>A0A6P9ABP6</accession>
<dbReference type="GeneID" id="117653374"/>
<feature type="transmembrane region" description="Helical" evidence="9">
    <location>
        <begin position="12"/>
        <end position="35"/>
    </location>
</feature>